<dbReference type="Proteomes" id="UP001501461">
    <property type="component" value="Unassembled WGS sequence"/>
</dbReference>
<accession>A0ABN2U8U1</accession>
<organism evidence="1 2">
    <name type="scientific">Yaniella flava</name>
    <dbReference type="NCBI Taxonomy" id="287930"/>
    <lineage>
        <taxon>Bacteria</taxon>
        <taxon>Bacillati</taxon>
        <taxon>Actinomycetota</taxon>
        <taxon>Actinomycetes</taxon>
        <taxon>Micrococcales</taxon>
        <taxon>Micrococcaceae</taxon>
        <taxon>Yaniella</taxon>
    </lineage>
</organism>
<reference evidence="1 2" key="1">
    <citation type="journal article" date="2019" name="Int. J. Syst. Evol. Microbiol.">
        <title>The Global Catalogue of Microorganisms (GCM) 10K type strain sequencing project: providing services to taxonomists for standard genome sequencing and annotation.</title>
        <authorList>
            <consortium name="The Broad Institute Genomics Platform"/>
            <consortium name="The Broad Institute Genome Sequencing Center for Infectious Disease"/>
            <person name="Wu L."/>
            <person name="Ma J."/>
        </authorList>
    </citation>
    <scope>NUCLEOTIDE SEQUENCE [LARGE SCALE GENOMIC DNA]</scope>
    <source>
        <strain evidence="1 2">JCM 13595</strain>
    </source>
</reference>
<keyword evidence="2" id="KW-1185">Reference proteome</keyword>
<evidence type="ECO:0000313" key="2">
    <source>
        <dbReference type="Proteomes" id="UP001501461"/>
    </source>
</evidence>
<evidence type="ECO:0000313" key="1">
    <source>
        <dbReference type="EMBL" id="GAA2031172.1"/>
    </source>
</evidence>
<gene>
    <name evidence="1" type="ORF">GCM10009720_09290</name>
</gene>
<dbReference type="EMBL" id="BAAAMN010000014">
    <property type="protein sequence ID" value="GAA2031172.1"/>
    <property type="molecule type" value="Genomic_DNA"/>
</dbReference>
<protein>
    <submittedName>
        <fullName evidence="1">Uncharacterized protein</fullName>
    </submittedName>
</protein>
<comment type="caution">
    <text evidence="1">The sequence shown here is derived from an EMBL/GenBank/DDBJ whole genome shotgun (WGS) entry which is preliminary data.</text>
</comment>
<dbReference type="RefSeq" id="WP_343956442.1">
    <property type="nucleotide sequence ID" value="NZ_BAAAMN010000014.1"/>
</dbReference>
<sequence>MDFAKLDLPGIVSKDEEQAYLASASEGSMNHELSKLPVTIPFVQRGMIIALPVGQQPMIVTVKENRGEGSFATIIVASENPSYPVGDYIINSEAQLHRGELIDPVAILQ</sequence>
<proteinExistence type="predicted"/>
<name>A0ABN2U8U1_9MICC</name>